<dbReference type="WBParaSite" id="NBR_0000247401-mRNA-1">
    <property type="protein sequence ID" value="NBR_0000247401-mRNA-1"/>
    <property type="gene ID" value="NBR_0000247401"/>
</dbReference>
<protein>
    <submittedName>
        <fullName evidence="3">Aminotran_5 domain-containing protein</fullName>
    </submittedName>
</protein>
<reference evidence="3" key="1">
    <citation type="submission" date="2017-02" db="UniProtKB">
        <authorList>
            <consortium name="WormBaseParasite"/>
        </authorList>
    </citation>
    <scope>IDENTIFICATION</scope>
</reference>
<evidence type="ECO:0000313" key="3">
    <source>
        <dbReference type="WBParaSite" id="NBR_0000247401-mRNA-1"/>
    </source>
</evidence>
<dbReference type="Proteomes" id="UP000271162">
    <property type="component" value="Unassembled WGS sequence"/>
</dbReference>
<organism evidence="3">
    <name type="scientific">Nippostrongylus brasiliensis</name>
    <name type="common">Rat hookworm</name>
    <dbReference type="NCBI Taxonomy" id="27835"/>
    <lineage>
        <taxon>Eukaryota</taxon>
        <taxon>Metazoa</taxon>
        <taxon>Ecdysozoa</taxon>
        <taxon>Nematoda</taxon>
        <taxon>Chromadorea</taxon>
        <taxon>Rhabditida</taxon>
        <taxon>Rhabditina</taxon>
        <taxon>Rhabditomorpha</taxon>
        <taxon>Strongyloidea</taxon>
        <taxon>Heligmosomidae</taxon>
        <taxon>Nippostrongylus</taxon>
    </lineage>
</organism>
<reference evidence="1 2" key="2">
    <citation type="submission" date="2018-11" db="EMBL/GenBank/DDBJ databases">
        <authorList>
            <consortium name="Pathogen Informatics"/>
        </authorList>
    </citation>
    <scope>NUCLEOTIDE SEQUENCE [LARGE SCALE GENOMIC DNA]</scope>
</reference>
<dbReference type="AlphaFoldDB" id="A0A0N4XIX2"/>
<evidence type="ECO:0000313" key="2">
    <source>
        <dbReference type="Proteomes" id="UP000271162"/>
    </source>
</evidence>
<proteinExistence type="predicted"/>
<accession>A0A0N4XIX2</accession>
<name>A0A0N4XIX2_NIPBR</name>
<gene>
    <name evidence="1" type="ORF">NBR_LOCUS2475</name>
</gene>
<sequence length="114" mass="12223">MRQPALRGLINASPAPSLSITTCPRSPILSVSASGTERTVEGVANAALRVLLLKEAAGDAMNAMLQEKFDRTCDVLNVKHPDRRVMIADGTTQAPQIVLAMTQAYGEYNYATGY</sequence>
<dbReference type="EMBL" id="UYSL01002843">
    <property type="protein sequence ID" value="VDL66064.1"/>
    <property type="molecule type" value="Genomic_DNA"/>
</dbReference>
<evidence type="ECO:0000313" key="1">
    <source>
        <dbReference type="EMBL" id="VDL66064.1"/>
    </source>
</evidence>
<keyword evidence="2" id="KW-1185">Reference proteome</keyword>